<feature type="compositionally biased region" description="Low complexity" evidence="1">
    <location>
        <begin position="151"/>
        <end position="160"/>
    </location>
</feature>
<proteinExistence type="predicted"/>
<dbReference type="Proteomes" id="UP001454036">
    <property type="component" value="Unassembled WGS sequence"/>
</dbReference>
<dbReference type="EMBL" id="BAABME010033563">
    <property type="protein sequence ID" value="GAA0153298.1"/>
    <property type="molecule type" value="Genomic_DNA"/>
</dbReference>
<organism evidence="2 3">
    <name type="scientific">Lithospermum erythrorhizon</name>
    <name type="common">Purple gromwell</name>
    <name type="synonym">Lithospermum officinale var. erythrorhizon</name>
    <dbReference type="NCBI Taxonomy" id="34254"/>
    <lineage>
        <taxon>Eukaryota</taxon>
        <taxon>Viridiplantae</taxon>
        <taxon>Streptophyta</taxon>
        <taxon>Embryophyta</taxon>
        <taxon>Tracheophyta</taxon>
        <taxon>Spermatophyta</taxon>
        <taxon>Magnoliopsida</taxon>
        <taxon>eudicotyledons</taxon>
        <taxon>Gunneridae</taxon>
        <taxon>Pentapetalae</taxon>
        <taxon>asterids</taxon>
        <taxon>lamiids</taxon>
        <taxon>Boraginales</taxon>
        <taxon>Boraginaceae</taxon>
        <taxon>Boraginoideae</taxon>
        <taxon>Lithospermeae</taxon>
        <taxon>Lithospermum</taxon>
    </lineage>
</organism>
<sequence>MEDVCDDEQTNNEAHVEQPSIVSLVQIEQPSIVLEAQFHEPTITKQNIVDRKDKGKVVEPEVRKKLIRFTQGTIVEESVDDVVDGEQSQSQTQLPELDDNGDLVQLQADPDVLYGMFVDGFDNNELEKEVVLEREISNPFEACNTVDPGDDNNANNNSDGIVDDSDEVPIARTSGTKRQDGTYATYDKNFREGRTQGYRDSDADSDFVDNLLNDNASKSDIESLPSNSDEESQREKNIRFNERDLRNPELKVGVIFSSKKQATRAMIRYALKNRKKLAFYVSDKQRLKYKCKFPFVMEYLFKVWPEMEIPTLQVCVHKKYEIKISPNTARRMKEMALKKIDGDHVKQFKQIWDYSHELKMSHPGSTVLIEYEEPSGVFEANRFQRMYIYLKPLVDSTLDVEI</sequence>
<name>A0AAV3PQF1_LITER</name>
<comment type="caution">
    <text evidence="2">The sequence shown here is derived from an EMBL/GenBank/DDBJ whole genome shotgun (WGS) entry which is preliminary data.</text>
</comment>
<dbReference type="PANTHER" id="PTHR31973">
    <property type="entry name" value="POLYPROTEIN, PUTATIVE-RELATED"/>
    <property type="match status" value="1"/>
</dbReference>
<dbReference type="PANTHER" id="PTHR31973:SF187">
    <property type="entry name" value="MUTATOR TRANSPOSASE MUDRA PROTEIN"/>
    <property type="match status" value="1"/>
</dbReference>
<accession>A0AAV3PQF1</accession>
<protein>
    <submittedName>
        <fullName evidence="2">Uncharacterized protein</fullName>
    </submittedName>
</protein>
<evidence type="ECO:0000313" key="3">
    <source>
        <dbReference type="Proteomes" id="UP001454036"/>
    </source>
</evidence>
<keyword evidence="3" id="KW-1185">Reference proteome</keyword>
<evidence type="ECO:0000256" key="1">
    <source>
        <dbReference type="SAM" id="MobiDB-lite"/>
    </source>
</evidence>
<feature type="region of interest" description="Disordered" evidence="1">
    <location>
        <begin position="217"/>
        <end position="239"/>
    </location>
</feature>
<gene>
    <name evidence="2" type="ORF">LIER_43220</name>
</gene>
<reference evidence="2 3" key="1">
    <citation type="submission" date="2024-01" db="EMBL/GenBank/DDBJ databases">
        <title>The complete chloroplast genome sequence of Lithospermum erythrorhizon: insights into the phylogenetic relationship among Boraginaceae species and the maternal lineages of purple gromwells.</title>
        <authorList>
            <person name="Okada T."/>
            <person name="Watanabe K."/>
        </authorList>
    </citation>
    <scope>NUCLEOTIDE SEQUENCE [LARGE SCALE GENOMIC DNA]</scope>
</reference>
<dbReference type="AlphaFoldDB" id="A0AAV3PQF1"/>
<evidence type="ECO:0000313" key="2">
    <source>
        <dbReference type="EMBL" id="GAA0153298.1"/>
    </source>
</evidence>
<feature type="region of interest" description="Disordered" evidence="1">
    <location>
        <begin position="141"/>
        <end position="182"/>
    </location>
</feature>